<evidence type="ECO:0000259" key="1">
    <source>
        <dbReference type="Pfam" id="PF14353"/>
    </source>
</evidence>
<evidence type="ECO:0000313" key="3">
    <source>
        <dbReference type="Proteomes" id="UP000464374"/>
    </source>
</evidence>
<dbReference type="EMBL" id="CP048020">
    <property type="protein sequence ID" value="QHX43337.1"/>
    <property type="molecule type" value="Genomic_DNA"/>
</dbReference>
<protein>
    <recommendedName>
        <fullName evidence="1">CpXC domain-containing protein</fullName>
    </recommendedName>
</protein>
<accession>A0A6P1Y0Q5</accession>
<dbReference type="Proteomes" id="UP000464374">
    <property type="component" value="Chromosome"/>
</dbReference>
<gene>
    <name evidence="2" type="ORF">GWP43_07625</name>
</gene>
<evidence type="ECO:0000313" key="2">
    <source>
        <dbReference type="EMBL" id="QHX43337.1"/>
    </source>
</evidence>
<dbReference type="RefSeq" id="WP_162663664.1">
    <property type="nucleotide sequence ID" value="NZ_CP048020.1"/>
</dbReference>
<name>A0A6P1Y0Q5_9SPIR</name>
<dbReference type="InterPro" id="IPR025682">
    <property type="entry name" value="CpXC_dom"/>
</dbReference>
<dbReference type="KEGG" id="trz:GWP43_07625"/>
<sequence length="223" mass="25621">MQKITCKCDCSFDVEYEKTIDLDARPAVKEDIKRGSFLSFVCPSCHSKVNIELETEFVWKSKKTTLLFVPEKKRMECLAFCAGAVRINAENNKKLKTEFLKKGQTPVIGYPELADRIAVLDSGLDPEIVEAVKFFLLDNGKNIKGKQIQILFEKFYDDVIEFHVHGLREKEVAVMRIPLNLYRSIEADRKAKKQKEVFQALWLVPYLSYKNIHAEGDDHDASV</sequence>
<dbReference type="Pfam" id="PF14353">
    <property type="entry name" value="CpXC"/>
    <property type="match status" value="1"/>
</dbReference>
<proteinExistence type="predicted"/>
<feature type="domain" description="CpXC" evidence="1">
    <location>
        <begin position="4"/>
        <end position="133"/>
    </location>
</feature>
<reference evidence="2 3" key="1">
    <citation type="submission" date="2020-01" db="EMBL/GenBank/DDBJ databases">
        <title>Complete genome sequence of a human oral phylogroup 1 Treponema sp. strain ATCC 700766, originally isolated from periodontitis dental plaque.</title>
        <authorList>
            <person name="Chan Y."/>
            <person name="Huo Y.-B."/>
            <person name="Yu X.-L."/>
            <person name="Zeng H."/>
            <person name="Leung W.-K."/>
            <person name="Watt R.M."/>
        </authorList>
    </citation>
    <scope>NUCLEOTIDE SEQUENCE [LARGE SCALE GENOMIC DNA]</scope>
    <source>
        <strain evidence="2 3">OMZ 804</strain>
    </source>
</reference>
<organism evidence="2 3">
    <name type="scientific">Treponema vincentii</name>
    <dbReference type="NCBI Taxonomy" id="69710"/>
    <lineage>
        <taxon>Bacteria</taxon>
        <taxon>Pseudomonadati</taxon>
        <taxon>Spirochaetota</taxon>
        <taxon>Spirochaetia</taxon>
        <taxon>Spirochaetales</taxon>
        <taxon>Treponemataceae</taxon>
        <taxon>Treponema</taxon>
    </lineage>
</organism>
<dbReference type="AlphaFoldDB" id="A0A6P1Y0Q5"/>